<sequence>WFPPLNELKVETWRRETVKTSWGEVHDTRGCVTLAGVCYSSAPVSVCHLIPALPTANWPAHGCVNIFVLQDVLCNGHSTLRSFLSHSASRAAHHEEISVKIIQDGKSSRIFCTQAEAQRNSQRAEEQPRPLHCVQSYLPSPTQITPEVNSARPRCQRGAVCRKVKVKRPSQRVAENRNSQNRKVTDYYPIRRSSRKSKTELKCAEKQHIDELITKGIENGMMVKYIEGKGRGVFATENFQKGQYVVEYHGDLLLKTDAKKREAVYAQDPTTGCYMYYFQYLSKTYCVDATKETDRMGRLINHSKNGNCQTKLHDINGIPHLILVASRDIEEGEELLYDYGDRSKASIAAHPWLKH</sequence>
<evidence type="ECO:0000256" key="1">
    <source>
        <dbReference type="ARBA" id="ARBA00004123"/>
    </source>
</evidence>
<dbReference type="GO" id="GO:0032259">
    <property type="term" value="P:methylation"/>
    <property type="evidence" value="ECO:0007669"/>
    <property type="project" value="UniProtKB-KW"/>
</dbReference>
<keyword evidence="8" id="KW-0808">Transferase</keyword>
<dbReference type="PROSITE" id="PS51571">
    <property type="entry name" value="SAM_MT43_PR_SET"/>
    <property type="match status" value="1"/>
</dbReference>
<keyword evidence="10" id="KW-0498">Mitosis</keyword>
<dbReference type="PANTHER" id="PTHR46167">
    <property type="entry name" value="N-LYSINE METHYLTRANSFERASE KMT5A"/>
    <property type="match status" value="1"/>
</dbReference>
<keyword evidence="4" id="KW-0158">Chromosome</keyword>
<keyword evidence="9" id="KW-0949">S-adenosyl-L-methionine</keyword>
<dbReference type="GO" id="GO:0051301">
    <property type="term" value="P:cell division"/>
    <property type="evidence" value="ECO:0007669"/>
    <property type="project" value="UniProtKB-KW"/>
</dbReference>
<dbReference type="InterPro" id="IPR047266">
    <property type="entry name" value="KMT5A-like_SET"/>
</dbReference>
<keyword evidence="14" id="KW-0539">Nucleus</keyword>
<evidence type="ECO:0000256" key="12">
    <source>
        <dbReference type="ARBA" id="ARBA00023015"/>
    </source>
</evidence>
<evidence type="ECO:0000256" key="14">
    <source>
        <dbReference type="ARBA" id="ARBA00023242"/>
    </source>
</evidence>
<evidence type="ECO:0000256" key="7">
    <source>
        <dbReference type="ARBA" id="ARBA00022618"/>
    </source>
</evidence>
<dbReference type="GO" id="GO:0043516">
    <property type="term" value="P:regulation of DNA damage response, signal transduction by p53 class mediator"/>
    <property type="evidence" value="ECO:0007669"/>
    <property type="project" value="TreeGrafter"/>
</dbReference>
<evidence type="ECO:0000256" key="13">
    <source>
        <dbReference type="ARBA" id="ARBA00023163"/>
    </source>
</evidence>
<reference evidence="19 20" key="1">
    <citation type="submission" date="2021-07" db="EMBL/GenBank/DDBJ databases">
        <authorList>
            <person name="Imarazene B."/>
            <person name="Zahm M."/>
            <person name="Klopp C."/>
            <person name="Cabau C."/>
            <person name="Beille S."/>
            <person name="Jouanno E."/>
            <person name="Castinel A."/>
            <person name="Lluch J."/>
            <person name="Gil L."/>
            <person name="Kuchtly C."/>
            <person name="Lopez Roques C."/>
            <person name="Donnadieu C."/>
            <person name="Parrinello H."/>
            <person name="Journot L."/>
            <person name="Du K."/>
            <person name="Schartl M."/>
            <person name="Retaux S."/>
            <person name="Guiguen Y."/>
        </authorList>
    </citation>
    <scope>NUCLEOTIDE SEQUENCE [LARGE SCALE GENOMIC DNA]</scope>
    <source>
        <strain evidence="19">Pach_M1</strain>
        <tissue evidence="19">Testis</tissue>
    </source>
</reference>
<dbReference type="GO" id="GO:0140944">
    <property type="term" value="F:histone H4K20 monomethyltransferase activity"/>
    <property type="evidence" value="ECO:0007669"/>
    <property type="project" value="UniProtKB-EC"/>
</dbReference>
<keyword evidence="15" id="KW-0131">Cell cycle</keyword>
<keyword evidence="6 19" id="KW-0489">Methyltransferase</keyword>
<evidence type="ECO:0000256" key="5">
    <source>
        <dbReference type="ARBA" id="ARBA00022491"/>
    </source>
</evidence>
<evidence type="ECO:0000256" key="3">
    <source>
        <dbReference type="ARBA" id="ARBA00012187"/>
    </source>
</evidence>
<dbReference type="Pfam" id="PF00856">
    <property type="entry name" value="SET"/>
    <property type="match status" value="1"/>
</dbReference>
<dbReference type="PROSITE" id="PS50280">
    <property type="entry name" value="SET"/>
    <property type="match status" value="1"/>
</dbReference>
<dbReference type="GO" id="GO:0005700">
    <property type="term" value="C:polytene chromosome"/>
    <property type="evidence" value="ECO:0007669"/>
    <property type="project" value="TreeGrafter"/>
</dbReference>
<evidence type="ECO:0000313" key="19">
    <source>
        <dbReference type="EMBL" id="KAG9262993.1"/>
    </source>
</evidence>
<dbReference type="FunFam" id="2.170.270.10:FF:000021">
    <property type="entry name" value="Histone-lysine N-methyltransferase"/>
    <property type="match status" value="1"/>
</dbReference>
<dbReference type="EMBL" id="JAICCE010000020">
    <property type="protein sequence ID" value="KAG9262993.1"/>
    <property type="molecule type" value="Genomic_DNA"/>
</dbReference>
<dbReference type="PANTHER" id="PTHR46167:SF1">
    <property type="entry name" value="N-LYSINE METHYLTRANSFERASE KMT5A"/>
    <property type="match status" value="1"/>
</dbReference>
<keyword evidence="5" id="KW-0678">Repressor</keyword>
<dbReference type="Gene3D" id="2.170.270.10">
    <property type="entry name" value="SET domain"/>
    <property type="match status" value="1"/>
</dbReference>
<gene>
    <name evidence="19" type="primary">KMT5AA</name>
    <name evidence="19" type="ORF">AMEX_G22984</name>
</gene>
<dbReference type="GO" id="GO:0006357">
    <property type="term" value="P:regulation of transcription by RNA polymerase II"/>
    <property type="evidence" value="ECO:0007669"/>
    <property type="project" value="TreeGrafter"/>
</dbReference>
<comment type="catalytic activity">
    <reaction evidence="16">
        <text>L-lysyl(20)-[histone H4] + S-adenosyl-L-methionine = N(6)-methyl-L-lysyl(20)-[histone H4] + S-adenosyl-L-homocysteine + H(+)</text>
        <dbReference type="Rhea" id="RHEA:60344"/>
        <dbReference type="Rhea" id="RHEA-COMP:15554"/>
        <dbReference type="Rhea" id="RHEA-COMP:15555"/>
        <dbReference type="ChEBI" id="CHEBI:15378"/>
        <dbReference type="ChEBI" id="CHEBI:29969"/>
        <dbReference type="ChEBI" id="CHEBI:57856"/>
        <dbReference type="ChEBI" id="CHEBI:59789"/>
        <dbReference type="ChEBI" id="CHEBI:61929"/>
        <dbReference type="EC" id="2.1.1.361"/>
    </reaction>
</comment>
<dbReference type="InterPro" id="IPR001214">
    <property type="entry name" value="SET_dom"/>
</dbReference>
<name>A0A8T2KUL8_ASTMX</name>
<evidence type="ECO:0000256" key="15">
    <source>
        <dbReference type="ARBA" id="ARBA00023306"/>
    </source>
</evidence>
<organism evidence="19 20">
    <name type="scientific">Astyanax mexicanus</name>
    <name type="common">Blind cave fish</name>
    <name type="synonym">Astyanax fasciatus mexicanus</name>
    <dbReference type="NCBI Taxonomy" id="7994"/>
    <lineage>
        <taxon>Eukaryota</taxon>
        <taxon>Metazoa</taxon>
        <taxon>Chordata</taxon>
        <taxon>Craniata</taxon>
        <taxon>Vertebrata</taxon>
        <taxon>Euteleostomi</taxon>
        <taxon>Actinopterygii</taxon>
        <taxon>Neopterygii</taxon>
        <taxon>Teleostei</taxon>
        <taxon>Ostariophysi</taxon>
        <taxon>Characiformes</taxon>
        <taxon>Characoidei</taxon>
        <taxon>Acestrorhamphidae</taxon>
        <taxon>Acestrorhamphinae</taxon>
        <taxon>Astyanax</taxon>
    </lineage>
</organism>
<dbReference type="InterPro" id="IPR051760">
    <property type="entry name" value="KMT5A"/>
</dbReference>
<evidence type="ECO:0000256" key="9">
    <source>
        <dbReference type="ARBA" id="ARBA00022691"/>
    </source>
</evidence>
<dbReference type="SMART" id="SM00317">
    <property type="entry name" value="SET"/>
    <property type="match status" value="1"/>
</dbReference>
<dbReference type="GO" id="GO:0005634">
    <property type="term" value="C:nucleus"/>
    <property type="evidence" value="ECO:0007669"/>
    <property type="project" value="UniProtKB-SubCell"/>
</dbReference>
<evidence type="ECO:0000256" key="16">
    <source>
        <dbReference type="ARBA" id="ARBA00047784"/>
    </source>
</evidence>
<dbReference type="CDD" id="cd10528">
    <property type="entry name" value="SET_SETD8"/>
    <property type="match status" value="1"/>
</dbReference>
<dbReference type="AlphaFoldDB" id="A0A8T2KUL8"/>
<evidence type="ECO:0000256" key="17">
    <source>
        <dbReference type="ARBA" id="ARBA00048985"/>
    </source>
</evidence>
<evidence type="ECO:0000256" key="8">
    <source>
        <dbReference type="ARBA" id="ARBA00022679"/>
    </source>
</evidence>
<dbReference type="EC" id="2.1.1.361" evidence="3"/>
<evidence type="ECO:0000259" key="18">
    <source>
        <dbReference type="PROSITE" id="PS50280"/>
    </source>
</evidence>
<dbReference type="InterPro" id="IPR046341">
    <property type="entry name" value="SET_dom_sf"/>
</dbReference>
<evidence type="ECO:0000256" key="4">
    <source>
        <dbReference type="ARBA" id="ARBA00022454"/>
    </source>
</evidence>
<keyword evidence="12" id="KW-0805">Transcription regulation</keyword>
<evidence type="ECO:0000256" key="6">
    <source>
        <dbReference type="ARBA" id="ARBA00022603"/>
    </source>
</evidence>
<keyword evidence="7" id="KW-0132">Cell division</keyword>
<feature type="non-terminal residue" evidence="19">
    <location>
        <position position="1"/>
    </location>
</feature>
<dbReference type="InterPro" id="IPR016858">
    <property type="entry name" value="KMT5A-like"/>
</dbReference>
<proteinExistence type="predicted"/>
<evidence type="ECO:0000256" key="2">
    <source>
        <dbReference type="ARBA" id="ARBA00004286"/>
    </source>
</evidence>
<accession>A0A8T2KUL8</accession>
<comment type="caution">
    <text evidence="19">The sequence shown here is derived from an EMBL/GenBank/DDBJ whole genome shotgun (WGS) entry which is preliminary data.</text>
</comment>
<dbReference type="Proteomes" id="UP000752171">
    <property type="component" value="Unassembled WGS sequence"/>
</dbReference>
<comment type="catalytic activity">
    <reaction evidence="17">
        <text>L-lysyl-[protein] + S-adenosyl-L-methionine = N(6)-methyl-L-lysyl-[protein] + S-adenosyl-L-homocysteine + H(+)</text>
        <dbReference type="Rhea" id="RHEA:51736"/>
        <dbReference type="Rhea" id="RHEA-COMP:9752"/>
        <dbReference type="Rhea" id="RHEA-COMP:13053"/>
        <dbReference type="ChEBI" id="CHEBI:15378"/>
        <dbReference type="ChEBI" id="CHEBI:29969"/>
        <dbReference type="ChEBI" id="CHEBI:57856"/>
        <dbReference type="ChEBI" id="CHEBI:59789"/>
        <dbReference type="ChEBI" id="CHEBI:61929"/>
    </reaction>
</comment>
<protein>
    <recommendedName>
        <fullName evidence="3">[histone H4]-lysine(20) N-methyltransferase</fullName>
        <ecNumber evidence="3">2.1.1.361</ecNumber>
    </recommendedName>
</protein>
<comment type="subcellular location">
    <subcellularLocation>
        <location evidence="2">Chromosome</location>
    </subcellularLocation>
    <subcellularLocation>
        <location evidence="1">Nucleus</location>
    </subcellularLocation>
</comment>
<feature type="domain" description="SET" evidence="18">
    <location>
        <begin position="219"/>
        <end position="340"/>
    </location>
</feature>
<evidence type="ECO:0000256" key="10">
    <source>
        <dbReference type="ARBA" id="ARBA00022776"/>
    </source>
</evidence>
<dbReference type="SUPFAM" id="SSF82199">
    <property type="entry name" value="SET domain"/>
    <property type="match status" value="1"/>
</dbReference>
<evidence type="ECO:0000313" key="20">
    <source>
        <dbReference type="Proteomes" id="UP000752171"/>
    </source>
</evidence>
<evidence type="ECO:0000256" key="11">
    <source>
        <dbReference type="ARBA" id="ARBA00022853"/>
    </source>
</evidence>
<keyword evidence="11" id="KW-0156">Chromatin regulator</keyword>
<keyword evidence="13" id="KW-0804">Transcription</keyword>